<evidence type="ECO:0008006" key="4">
    <source>
        <dbReference type="Google" id="ProtNLM"/>
    </source>
</evidence>
<proteinExistence type="predicted"/>
<sequence>MNIHYWLALTCLATCLHVQAETSFKPIELKDQELSELRGRFVMPGRIISFGLVMSSTWTNAQGATIGASTSLHLQNSVKPQFYVSTYSQQGTPQQGKPDTGTGIVLGGAGLGSGQGVVQSVRAAGDNNSALNNVDISISQSGQAPALTQQGSVLTATNPVSFSNTAGSVSVAINNGAIQMAIAANNNQGNSLQQIAQGGVLQNTTLLGGGNAVNNMTQLNMVLGNKLPSTEGLNSNLNQLKALRAAGY</sequence>
<organism evidence="2 3">
    <name type="scientific">Pseudomonas lundensis</name>
    <dbReference type="NCBI Taxonomy" id="86185"/>
    <lineage>
        <taxon>Bacteria</taxon>
        <taxon>Pseudomonadati</taxon>
        <taxon>Pseudomonadota</taxon>
        <taxon>Gammaproteobacteria</taxon>
        <taxon>Pseudomonadales</taxon>
        <taxon>Pseudomonadaceae</taxon>
        <taxon>Pseudomonas</taxon>
    </lineage>
</organism>
<protein>
    <recommendedName>
        <fullName evidence="4">Fap system outer membrane protein</fullName>
    </recommendedName>
</protein>
<dbReference type="AlphaFoldDB" id="A0AAX2H8C8"/>
<dbReference type="RefSeq" id="WP_097191914.1">
    <property type="nucleotide sequence ID" value="NZ_OBKZ01000016.1"/>
</dbReference>
<comment type="caution">
    <text evidence="2">The sequence shown here is derived from an EMBL/GenBank/DDBJ whole genome shotgun (WGS) entry which is preliminary data.</text>
</comment>
<keyword evidence="1" id="KW-0732">Signal</keyword>
<evidence type="ECO:0000256" key="1">
    <source>
        <dbReference type="SAM" id="SignalP"/>
    </source>
</evidence>
<gene>
    <name evidence="2" type="ORF">PLUA15_230278</name>
</gene>
<evidence type="ECO:0000313" key="3">
    <source>
        <dbReference type="Proteomes" id="UP000219564"/>
    </source>
</evidence>
<feature type="signal peptide" evidence="1">
    <location>
        <begin position="1"/>
        <end position="20"/>
    </location>
</feature>
<reference evidence="2 3" key="1">
    <citation type="submission" date="2017-08" db="EMBL/GenBank/DDBJ databases">
        <authorList>
            <person name="Chaillou S."/>
        </authorList>
    </citation>
    <scope>NUCLEOTIDE SEQUENCE [LARGE SCALE GENOMIC DNA]</scope>
    <source>
        <strain evidence="2 3">MFPA15A1205</strain>
    </source>
</reference>
<evidence type="ECO:0000313" key="2">
    <source>
        <dbReference type="EMBL" id="SOB52535.1"/>
    </source>
</evidence>
<feature type="chain" id="PRO_5043892353" description="Fap system outer membrane protein" evidence="1">
    <location>
        <begin position="21"/>
        <end position="248"/>
    </location>
</feature>
<dbReference type="EMBL" id="OBKZ01000016">
    <property type="protein sequence ID" value="SOB52535.1"/>
    <property type="molecule type" value="Genomic_DNA"/>
</dbReference>
<dbReference type="Proteomes" id="UP000219564">
    <property type="component" value="Unassembled WGS sequence"/>
</dbReference>
<accession>A0AAX2H8C8</accession>
<name>A0AAX2H8C8_9PSED</name>